<dbReference type="RefSeq" id="WP_215623063.1">
    <property type="nucleotide sequence ID" value="NZ_CP076134.1"/>
</dbReference>
<accession>A0A975RP54</accession>
<keyword evidence="3" id="KW-1133">Transmembrane helix</keyword>
<dbReference type="InterPro" id="IPR058792">
    <property type="entry name" value="Beta-barrel_RND_2"/>
</dbReference>
<feature type="domain" description="Multidrug resistance protein MdtA-like barrel-sandwich hybrid" evidence="4">
    <location>
        <begin position="123"/>
        <end position="316"/>
    </location>
</feature>
<evidence type="ECO:0000256" key="1">
    <source>
        <dbReference type="SAM" id="Coils"/>
    </source>
</evidence>
<gene>
    <name evidence="6" type="ORF">KMZ29_07170</name>
</gene>
<dbReference type="PANTHER" id="PTHR30386">
    <property type="entry name" value="MEMBRANE FUSION SUBUNIT OF EMRAB-TOLC MULTIDRUG EFFLUX PUMP"/>
    <property type="match status" value="1"/>
</dbReference>
<dbReference type="GO" id="GO:0055085">
    <property type="term" value="P:transmembrane transport"/>
    <property type="evidence" value="ECO:0007669"/>
    <property type="project" value="InterPro"/>
</dbReference>
<dbReference type="SUPFAM" id="SSF111369">
    <property type="entry name" value="HlyD-like secretion proteins"/>
    <property type="match status" value="2"/>
</dbReference>
<evidence type="ECO:0000256" key="2">
    <source>
        <dbReference type="SAM" id="MobiDB-lite"/>
    </source>
</evidence>
<feature type="compositionally biased region" description="Low complexity" evidence="2">
    <location>
        <begin position="50"/>
        <end position="65"/>
    </location>
</feature>
<dbReference type="Pfam" id="PF25917">
    <property type="entry name" value="BSH_RND"/>
    <property type="match status" value="1"/>
</dbReference>
<evidence type="ECO:0000313" key="7">
    <source>
        <dbReference type="Proteomes" id="UP000680839"/>
    </source>
</evidence>
<dbReference type="PANTHER" id="PTHR30386:SF24">
    <property type="entry name" value="MULTIDRUG RESISTANCE EFFLUX PUMP"/>
    <property type="match status" value="1"/>
</dbReference>
<dbReference type="InterPro" id="IPR058625">
    <property type="entry name" value="MdtA-like_BSH"/>
</dbReference>
<dbReference type="Pfam" id="PF25954">
    <property type="entry name" value="Beta-barrel_RND_2"/>
    <property type="match status" value="1"/>
</dbReference>
<evidence type="ECO:0000259" key="4">
    <source>
        <dbReference type="Pfam" id="PF25917"/>
    </source>
</evidence>
<feature type="coiled-coil region" evidence="1">
    <location>
        <begin position="240"/>
        <end position="288"/>
    </location>
</feature>
<keyword evidence="3" id="KW-0472">Membrane</keyword>
<dbReference type="InterPro" id="IPR050739">
    <property type="entry name" value="MFP"/>
</dbReference>
<proteinExistence type="predicted"/>
<evidence type="ECO:0000259" key="5">
    <source>
        <dbReference type="Pfam" id="PF25954"/>
    </source>
</evidence>
<organism evidence="6 7">
    <name type="scientific">Bradyrhizobium sediminis</name>
    <dbReference type="NCBI Taxonomy" id="2840469"/>
    <lineage>
        <taxon>Bacteria</taxon>
        <taxon>Pseudomonadati</taxon>
        <taxon>Pseudomonadota</taxon>
        <taxon>Alphaproteobacteria</taxon>
        <taxon>Hyphomicrobiales</taxon>
        <taxon>Nitrobacteraceae</taxon>
        <taxon>Bradyrhizobium</taxon>
    </lineage>
</organism>
<feature type="domain" description="CusB-like beta-barrel" evidence="5">
    <location>
        <begin position="321"/>
        <end position="364"/>
    </location>
</feature>
<feature type="region of interest" description="Disordered" evidence="2">
    <location>
        <begin position="1"/>
        <end position="65"/>
    </location>
</feature>
<keyword evidence="1" id="KW-0175">Coiled coil</keyword>
<feature type="compositionally biased region" description="Basic and acidic residues" evidence="2">
    <location>
        <begin position="35"/>
        <end position="49"/>
    </location>
</feature>
<name>A0A975RP54_9BRAD</name>
<dbReference type="Gene3D" id="2.40.50.100">
    <property type="match status" value="1"/>
</dbReference>
<keyword evidence="3" id="KW-0812">Transmembrane</keyword>
<evidence type="ECO:0000256" key="3">
    <source>
        <dbReference type="SAM" id="Phobius"/>
    </source>
</evidence>
<evidence type="ECO:0000313" key="6">
    <source>
        <dbReference type="EMBL" id="QWG14443.1"/>
    </source>
</evidence>
<protein>
    <submittedName>
        <fullName evidence="6">HlyD family secretion protein</fullName>
    </submittedName>
</protein>
<feature type="transmembrane region" description="Helical" evidence="3">
    <location>
        <begin position="81"/>
        <end position="103"/>
    </location>
</feature>
<dbReference type="Gene3D" id="2.40.30.170">
    <property type="match status" value="1"/>
</dbReference>
<dbReference type="AlphaFoldDB" id="A0A975RP54"/>
<dbReference type="EMBL" id="CP076134">
    <property type="protein sequence ID" value="QWG14443.1"/>
    <property type="molecule type" value="Genomic_DNA"/>
</dbReference>
<dbReference type="Proteomes" id="UP000680839">
    <property type="component" value="Chromosome"/>
</dbReference>
<sequence length="437" mass="46527">MAAARDQAARILRPEPDAREGEFARDASMPPADQPRSRVAEEPVAHRPAEAPASPATTSPATAKPAGALEAAAPASGRRKLVLMGVLALLALAAAGYGVYFVLVGRFYVSTDDAYVRANNTMLGARVSGHIAAILPGDNAVVRTGDVIFKIDDGDYRIAVDAARSRIATQQATIDRIGRQVTALESAAEQSKAQLASAEAVLKRAGLDFERQQALSTKGFASRATFEVSEAGRDQGVAAVRSAQAAYDAARDNVEVTKAQQAEARAQLMELQASLAKAQRDLDFTNVRAPVDGTFSNRLVNTGDFVQAGQRLGNLVPLNDVFIDANYKETQLKRIRPGQPVRISVDAYGHRKFAGFVDSISPAAGSVFTLLPPDNATGNFTKIVQRLPVRIRVPKDVAKQNLLRAGMSVYTTVDTREGAVDADSEADLDAPAMVHPK</sequence>
<feature type="compositionally biased region" description="Basic and acidic residues" evidence="2">
    <location>
        <begin position="12"/>
        <end position="25"/>
    </location>
</feature>
<reference evidence="6" key="1">
    <citation type="submission" date="2021-06" db="EMBL/GenBank/DDBJ databases">
        <title>Bradyrhizobium sp. S2-20-1 Genome sequencing.</title>
        <authorList>
            <person name="Jin L."/>
        </authorList>
    </citation>
    <scope>NUCLEOTIDE SEQUENCE</scope>
    <source>
        <strain evidence="6">S2-20-1</strain>
    </source>
</reference>
<dbReference type="Gene3D" id="1.10.287.470">
    <property type="entry name" value="Helix hairpin bin"/>
    <property type="match status" value="2"/>
</dbReference>